<dbReference type="Proteomes" id="UP000886998">
    <property type="component" value="Unassembled WGS sequence"/>
</dbReference>
<protein>
    <submittedName>
        <fullName evidence="1">Uncharacterized protein</fullName>
    </submittedName>
</protein>
<dbReference type="EMBL" id="BMAV01015985">
    <property type="protein sequence ID" value="GFY66350.1"/>
    <property type="molecule type" value="Genomic_DNA"/>
</dbReference>
<organism evidence="1 2">
    <name type="scientific">Trichonephila inaurata madagascariensis</name>
    <dbReference type="NCBI Taxonomy" id="2747483"/>
    <lineage>
        <taxon>Eukaryota</taxon>
        <taxon>Metazoa</taxon>
        <taxon>Ecdysozoa</taxon>
        <taxon>Arthropoda</taxon>
        <taxon>Chelicerata</taxon>
        <taxon>Arachnida</taxon>
        <taxon>Araneae</taxon>
        <taxon>Araneomorphae</taxon>
        <taxon>Entelegynae</taxon>
        <taxon>Araneoidea</taxon>
        <taxon>Nephilidae</taxon>
        <taxon>Trichonephila</taxon>
        <taxon>Trichonephila inaurata</taxon>
    </lineage>
</organism>
<gene>
    <name evidence="1" type="ORF">TNIN_493161</name>
</gene>
<keyword evidence="2" id="KW-1185">Reference proteome</keyword>
<accession>A0A8X7CHV2</accession>
<reference evidence="1" key="1">
    <citation type="submission" date="2020-08" db="EMBL/GenBank/DDBJ databases">
        <title>Multicomponent nature underlies the extraordinary mechanical properties of spider dragline silk.</title>
        <authorList>
            <person name="Kono N."/>
            <person name="Nakamura H."/>
            <person name="Mori M."/>
            <person name="Yoshida Y."/>
            <person name="Ohtoshi R."/>
            <person name="Malay A.D."/>
            <person name="Moran D.A.P."/>
            <person name="Tomita M."/>
            <person name="Numata K."/>
            <person name="Arakawa K."/>
        </authorList>
    </citation>
    <scope>NUCLEOTIDE SEQUENCE</scope>
</reference>
<sequence length="115" mass="13657">MDVPHSFSQVKKPTHIWMRKWKNLGFRTFYKIPNISPGNLIYDFVTRKNILPFARWEELVEERISSSKFFTTGIARVSFTKIDKWKKSILNFPENPQKFHLSQPVSWNSQKKGVV</sequence>
<comment type="caution">
    <text evidence="1">The sequence shown here is derived from an EMBL/GenBank/DDBJ whole genome shotgun (WGS) entry which is preliminary data.</text>
</comment>
<proteinExistence type="predicted"/>
<dbReference type="AlphaFoldDB" id="A0A8X7CHV2"/>
<evidence type="ECO:0000313" key="2">
    <source>
        <dbReference type="Proteomes" id="UP000886998"/>
    </source>
</evidence>
<evidence type="ECO:0000313" key="1">
    <source>
        <dbReference type="EMBL" id="GFY66350.1"/>
    </source>
</evidence>
<name>A0A8X7CHV2_9ARAC</name>